<keyword evidence="17" id="KW-0464">Manganese</keyword>
<evidence type="ECO:0000256" key="10">
    <source>
        <dbReference type="ARBA" id="ARBA00022801"/>
    </source>
</evidence>
<evidence type="ECO:0000256" key="12">
    <source>
        <dbReference type="ARBA" id="ARBA00022840"/>
    </source>
</evidence>
<dbReference type="EMBL" id="FOCL01000002">
    <property type="protein sequence ID" value="SEN03328.1"/>
    <property type="molecule type" value="Genomic_DNA"/>
</dbReference>
<dbReference type="Pfam" id="PF13298">
    <property type="entry name" value="LigD_N"/>
    <property type="match status" value="1"/>
</dbReference>
<comment type="catalytic activity">
    <reaction evidence="20">
        <text>ATP + (deoxyribonucleotide)n-3'-hydroxyl + 5'-phospho-(deoxyribonucleotide)m = (deoxyribonucleotide)n+m + AMP + diphosphate.</text>
        <dbReference type="EC" id="6.5.1.1"/>
    </reaction>
</comment>
<dbReference type="EC" id="6.5.1.1" evidence="2"/>
<dbReference type="STRING" id="551995.SAMN05192574_102244"/>
<dbReference type="InterPro" id="IPR014144">
    <property type="entry name" value="LigD_PE_domain"/>
</dbReference>
<dbReference type="InterPro" id="IPR012310">
    <property type="entry name" value="DNA_ligase_ATP-dep_cent"/>
</dbReference>
<accession>A0A1H8D9U6</accession>
<keyword evidence="24" id="KW-1185">Reference proteome</keyword>
<dbReference type="Pfam" id="PF01068">
    <property type="entry name" value="DNA_ligase_A_M"/>
    <property type="match status" value="1"/>
</dbReference>
<reference evidence="24" key="1">
    <citation type="submission" date="2016-10" db="EMBL/GenBank/DDBJ databases">
        <authorList>
            <person name="Varghese N."/>
            <person name="Submissions S."/>
        </authorList>
    </citation>
    <scope>NUCLEOTIDE SEQUENCE [LARGE SCALE GENOMIC DNA]</scope>
    <source>
        <strain evidence="24">Gh-48</strain>
    </source>
</reference>
<dbReference type="NCBIfam" id="TIGR02779">
    <property type="entry name" value="NHEJ_ligase_lig"/>
    <property type="match status" value="1"/>
</dbReference>
<evidence type="ECO:0000256" key="9">
    <source>
        <dbReference type="ARBA" id="ARBA00022763"/>
    </source>
</evidence>
<evidence type="ECO:0000256" key="3">
    <source>
        <dbReference type="ARBA" id="ARBA00022598"/>
    </source>
</evidence>
<dbReference type="InterPro" id="IPR014146">
    <property type="entry name" value="LigD_ligase_dom"/>
</dbReference>
<name>A0A1H8D9U6_9SPHI</name>
<dbReference type="NCBIfam" id="TIGR02777">
    <property type="entry name" value="LigD_PE_dom"/>
    <property type="match status" value="1"/>
</dbReference>
<evidence type="ECO:0000313" key="24">
    <source>
        <dbReference type="Proteomes" id="UP000198942"/>
    </source>
</evidence>
<dbReference type="OrthoDB" id="9802472at2"/>
<proteinExistence type="predicted"/>
<organism evidence="23 24">
    <name type="scientific">Mucilaginibacter gossypiicola</name>
    <dbReference type="NCBI Taxonomy" id="551995"/>
    <lineage>
        <taxon>Bacteria</taxon>
        <taxon>Pseudomonadati</taxon>
        <taxon>Bacteroidota</taxon>
        <taxon>Sphingobacteriia</taxon>
        <taxon>Sphingobacteriales</taxon>
        <taxon>Sphingobacteriaceae</taxon>
        <taxon>Mucilaginibacter</taxon>
    </lineage>
</organism>
<dbReference type="GO" id="GO:0046872">
    <property type="term" value="F:metal ion binding"/>
    <property type="evidence" value="ECO:0007669"/>
    <property type="project" value="UniProtKB-KW"/>
</dbReference>
<dbReference type="InterPro" id="IPR012340">
    <property type="entry name" value="NA-bd_OB-fold"/>
</dbReference>
<dbReference type="Proteomes" id="UP000198942">
    <property type="component" value="Unassembled WGS sequence"/>
</dbReference>
<keyword evidence="12" id="KW-0067">ATP-binding</keyword>
<dbReference type="RefSeq" id="WP_091209265.1">
    <property type="nucleotide sequence ID" value="NZ_FOCL01000002.1"/>
</dbReference>
<keyword evidence="6" id="KW-0540">Nuclease</keyword>
<evidence type="ECO:0000256" key="17">
    <source>
        <dbReference type="ARBA" id="ARBA00023211"/>
    </source>
</evidence>
<keyword evidence="16" id="KW-0234">DNA repair</keyword>
<comment type="cofactor">
    <cofactor evidence="1">
        <name>Mn(2+)</name>
        <dbReference type="ChEBI" id="CHEBI:29035"/>
    </cofactor>
</comment>
<feature type="region of interest" description="Disordered" evidence="21">
    <location>
        <begin position="198"/>
        <end position="230"/>
    </location>
</feature>
<keyword evidence="9" id="KW-0227">DNA damage</keyword>
<keyword evidence="7" id="KW-0479">Metal-binding</keyword>
<dbReference type="GO" id="GO:0006310">
    <property type="term" value="P:DNA recombination"/>
    <property type="evidence" value="ECO:0007669"/>
    <property type="project" value="UniProtKB-KW"/>
</dbReference>
<dbReference type="InterPro" id="IPR014145">
    <property type="entry name" value="LigD_pol_dom"/>
</dbReference>
<sequence length="882" mass="101320">MAELEQYKAKRNFKRTAEPAGGKPGTDKLLFIVQKHQASHLHYDFRLEVKGVLKSWAVPRGPSMDPEERRLAMPVEDHPYDYKDFEGIIPKGQYGGGTVIVWDEGWYEPAVGEKLKDKAAKEHWMMSNYYKNALKITLHGHKLKGVFILIKFKEDKYEGGWRLIKADDQYATKHDILEQAKSVLSKLTIEQMAEKHGVEAWNSNRESKDGKIKKQKESGSSTEELKKQGTRKAMPKVIRPMLCTLTKEVIENTDYIYEVKWDGYRIISYIQDNHVRMDSRSALDYTKKYPPIANALRKLGHDAVLDGEVVVFNEEGKPDFDALQTFNGHDTPINYCVFDLLWLDGYNLMNLPLIDRKAMLKDLLVDNDLLRFSESFNDGVSLYQQALALDLEGIVAKRRDSRYLPDARDNNWLKTPTRKRQEFVIGGWAESDKSRSFRSLLFGAYNSKGELEWIGRSGGGYKEKDMPGILAKLQKLEIDKTPFINKVLDSKGANIHWVRPELVANFEFATWTKTGRIRKPATFLGFRKDKKARQVIREVPLSDAQEEAIINEPEVIQPEQKRNETTEGSNWVKVERKKINSERDFEFAGHNVTMNNIEQELWRGITKARLITYYHSICNYILPHLKDRPLSLHIKQDGAMAPGFYIKDMEGRQPDYLDIFSDQRRHKKKGKNARIDYAICNNEAALLYLINLGNIDLNPWSSTISNPQQPDFINIDLDPSDEDFGKAIKSARAAKEIFDGHKLQSLVKTSGKTGIHLLLPCESLSYAQARNLAEKLCAEIAKRVPEIATTEVNVSHRGDKLFVDPSQNDYADTLACVYSVRPYKHPTVSTPLDWKEVRDQLNPGKFTMDTLPERLEKKGDLFAELHESKWRKHNTKILKELL</sequence>
<gene>
    <name evidence="23" type="ORF">SAMN05192574_102244</name>
</gene>
<dbReference type="CDD" id="cd07906">
    <property type="entry name" value="Adenylation_DNA_ligase_LigD_LigC"/>
    <property type="match status" value="1"/>
</dbReference>
<keyword evidence="18" id="KW-0511">Multifunctional enzyme</keyword>
<keyword evidence="11" id="KW-0269">Exonuclease</keyword>
<dbReference type="Pfam" id="PF21686">
    <property type="entry name" value="LigD_Prim-Pol"/>
    <property type="match status" value="1"/>
</dbReference>
<evidence type="ECO:0000256" key="7">
    <source>
        <dbReference type="ARBA" id="ARBA00022723"/>
    </source>
</evidence>
<evidence type="ECO:0000313" key="23">
    <source>
        <dbReference type="EMBL" id="SEN03328.1"/>
    </source>
</evidence>
<dbReference type="InterPro" id="IPR012309">
    <property type="entry name" value="DNA_ligase_ATP-dep_C"/>
</dbReference>
<keyword evidence="14" id="KW-0238">DNA-binding</keyword>
<evidence type="ECO:0000256" key="5">
    <source>
        <dbReference type="ARBA" id="ARBA00022695"/>
    </source>
</evidence>
<dbReference type="GO" id="GO:0004527">
    <property type="term" value="F:exonuclease activity"/>
    <property type="evidence" value="ECO:0007669"/>
    <property type="project" value="UniProtKB-KW"/>
</dbReference>
<evidence type="ECO:0000256" key="2">
    <source>
        <dbReference type="ARBA" id="ARBA00012727"/>
    </source>
</evidence>
<dbReference type="GO" id="GO:0003910">
    <property type="term" value="F:DNA ligase (ATP) activity"/>
    <property type="evidence" value="ECO:0007669"/>
    <property type="project" value="UniProtKB-EC"/>
</dbReference>
<evidence type="ECO:0000256" key="8">
    <source>
        <dbReference type="ARBA" id="ARBA00022741"/>
    </source>
</evidence>
<keyword evidence="4" id="KW-0808">Transferase</keyword>
<evidence type="ECO:0000256" key="19">
    <source>
        <dbReference type="ARBA" id="ARBA00029943"/>
    </source>
</evidence>
<dbReference type="GO" id="GO:0003887">
    <property type="term" value="F:DNA-directed DNA polymerase activity"/>
    <property type="evidence" value="ECO:0007669"/>
    <property type="project" value="UniProtKB-KW"/>
</dbReference>
<evidence type="ECO:0000256" key="16">
    <source>
        <dbReference type="ARBA" id="ARBA00023204"/>
    </source>
</evidence>
<evidence type="ECO:0000256" key="4">
    <source>
        <dbReference type="ARBA" id="ARBA00022679"/>
    </source>
</evidence>
<evidence type="ECO:0000256" key="21">
    <source>
        <dbReference type="SAM" id="MobiDB-lite"/>
    </source>
</evidence>
<evidence type="ECO:0000256" key="13">
    <source>
        <dbReference type="ARBA" id="ARBA00022932"/>
    </source>
</evidence>
<keyword evidence="8" id="KW-0547">Nucleotide-binding</keyword>
<keyword evidence="13" id="KW-0239">DNA-directed DNA polymerase</keyword>
<evidence type="ECO:0000256" key="15">
    <source>
        <dbReference type="ARBA" id="ARBA00023172"/>
    </source>
</evidence>
<evidence type="ECO:0000259" key="22">
    <source>
        <dbReference type="PROSITE" id="PS50160"/>
    </source>
</evidence>
<dbReference type="GO" id="GO:0005524">
    <property type="term" value="F:ATP binding"/>
    <property type="evidence" value="ECO:0007669"/>
    <property type="project" value="UniProtKB-KW"/>
</dbReference>
<evidence type="ECO:0000256" key="18">
    <source>
        <dbReference type="ARBA" id="ARBA00023268"/>
    </source>
</evidence>
<dbReference type="NCBIfam" id="TIGR02776">
    <property type="entry name" value="NHEJ_ligase_prk"/>
    <property type="match status" value="1"/>
</dbReference>
<evidence type="ECO:0000256" key="11">
    <source>
        <dbReference type="ARBA" id="ARBA00022839"/>
    </source>
</evidence>
<feature type="compositionally biased region" description="Basic and acidic residues" evidence="21">
    <location>
        <begin position="205"/>
        <end position="227"/>
    </location>
</feature>
<dbReference type="Gene3D" id="3.30.470.30">
    <property type="entry name" value="DNA ligase/mRNA capping enzyme"/>
    <property type="match status" value="1"/>
</dbReference>
<dbReference type="PANTHER" id="PTHR42705:SF2">
    <property type="entry name" value="BIFUNCTIONAL NON-HOMOLOGOUS END JOINING PROTEIN LIGD"/>
    <property type="match status" value="1"/>
</dbReference>
<dbReference type="Gene3D" id="2.40.50.140">
    <property type="entry name" value="Nucleic acid-binding proteins"/>
    <property type="match status" value="1"/>
</dbReference>
<dbReference type="PANTHER" id="PTHR42705">
    <property type="entry name" value="BIFUNCTIONAL NON-HOMOLOGOUS END JOINING PROTEIN LIGD"/>
    <property type="match status" value="1"/>
</dbReference>
<keyword evidence="15" id="KW-0233">DNA recombination</keyword>
<evidence type="ECO:0000256" key="6">
    <source>
        <dbReference type="ARBA" id="ARBA00022722"/>
    </source>
</evidence>
<protein>
    <recommendedName>
        <fullName evidence="2">DNA ligase (ATP)</fullName>
        <ecNumber evidence="2">6.5.1.1</ecNumber>
    </recommendedName>
    <alternativeName>
        <fullName evidence="19">NHEJ DNA polymerase</fullName>
    </alternativeName>
</protein>
<dbReference type="GO" id="GO:0006281">
    <property type="term" value="P:DNA repair"/>
    <property type="evidence" value="ECO:0007669"/>
    <property type="project" value="UniProtKB-KW"/>
</dbReference>
<dbReference type="Pfam" id="PF04679">
    <property type="entry name" value="DNA_ligase_A_C"/>
    <property type="match status" value="1"/>
</dbReference>
<dbReference type="SUPFAM" id="SSF56091">
    <property type="entry name" value="DNA ligase/mRNA capping enzyme, catalytic domain"/>
    <property type="match status" value="1"/>
</dbReference>
<keyword evidence="10" id="KW-0378">Hydrolase</keyword>
<evidence type="ECO:0000256" key="14">
    <source>
        <dbReference type="ARBA" id="ARBA00023125"/>
    </source>
</evidence>
<dbReference type="CDD" id="cd07971">
    <property type="entry name" value="OBF_DNA_ligase_LigD"/>
    <property type="match status" value="1"/>
</dbReference>
<keyword evidence="5" id="KW-0548">Nucleotidyltransferase</keyword>
<dbReference type="SUPFAM" id="SSF50249">
    <property type="entry name" value="Nucleic acid-binding proteins"/>
    <property type="match status" value="1"/>
</dbReference>
<dbReference type="InterPro" id="IPR052171">
    <property type="entry name" value="NHEJ_LigD"/>
</dbReference>
<dbReference type="InterPro" id="IPR014143">
    <property type="entry name" value="NHEJ_ligase_prk"/>
</dbReference>
<feature type="domain" description="ATP-dependent DNA ligase family profile" evidence="22">
    <location>
        <begin position="326"/>
        <end position="461"/>
    </location>
</feature>
<evidence type="ECO:0000256" key="20">
    <source>
        <dbReference type="ARBA" id="ARBA00034003"/>
    </source>
</evidence>
<dbReference type="AlphaFoldDB" id="A0A1H8D9U6"/>
<keyword evidence="3" id="KW-0436">Ligase</keyword>
<dbReference type="GO" id="GO:0003677">
    <property type="term" value="F:DNA binding"/>
    <property type="evidence" value="ECO:0007669"/>
    <property type="project" value="UniProtKB-KW"/>
</dbReference>
<dbReference type="Gene3D" id="3.90.920.10">
    <property type="entry name" value="DNA primase, PRIM domain"/>
    <property type="match status" value="1"/>
</dbReference>
<evidence type="ECO:0000256" key="1">
    <source>
        <dbReference type="ARBA" id="ARBA00001936"/>
    </source>
</evidence>
<dbReference type="Gene3D" id="3.30.1490.70">
    <property type="match status" value="1"/>
</dbReference>
<dbReference type="PROSITE" id="PS50160">
    <property type="entry name" value="DNA_LIGASE_A3"/>
    <property type="match status" value="1"/>
</dbReference>